<dbReference type="Proteomes" id="UP000242015">
    <property type="component" value="Unassembled WGS sequence"/>
</dbReference>
<feature type="compositionally biased region" description="Polar residues" evidence="1">
    <location>
        <begin position="238"/>
        <end position="249"/>
    </location>
</feature>
<dbReference type="AlphaFoldDB" id="A0A2R6CBH7"/>
<comment type="caution">
    <text evidence="2">The sequence shown here is derived from an EMBL/GenBank/DDBJ whole genome shotgun (WGS) entry which is preliminary data.</text>
</comment>
<accession>A0A2R6CBH7</accession>
<reference evidence="2 3" key="1">
    <citation type="submission" date="2017-04" db="EMBL/GenBank/DDBJ databases">
        <title>Novel microbial lineages endemic to geothermal iron-oxide mats fill important gaps in the evolutionary history of Archaea.</title>
        <authorList>
            <person name="Jay Z.J."/>
            <person name="Beam J.P."/>
            <person name="Dlakic M."/>
            <person name="Rusch D.B."/>
            <person name="Kozubal M.A."/>
            <person name="Inskeep W.P."/>
        </authorList>
    </citation>
    <scope>NUCLEOTIDE SEQUENCE [LARGE SCALE GENOMIC DNA]</scope>
    <source>
        <strain evidence="2">BE_D</strain>
    </source>
</reference>
<name>A0A2R6CBH7_9ARCH</name>
<evidence type="ECO:0000313" key="3">
    <source>
        <dbReference type="Proteomes" id="UP000242015"/>
    </source>
</evidence>
<feature type="region of interest" description="Disordered" evidence="1">
    <location>
        <begin position="227"/>
        <end position="249"/>
    </location>
</feature>
<organism evidence="2 3">
    <name type="scientific">Candidatus Marsarchaeota G2 archaeon BE_D</name>
    <dbReference type="NCBI Taxonomy" id="1978158"/>
    <lineage>
        <taxon>Archaea</taxon>
        <taxon>Candidatus Marsarchaeota</taxon>
        <taxon>Candidatus Marsarchaeota group 2</taxon>
    </lineage>
</organism>
<protein>
    <submittedName>
        <fullName evidence="2">Uncharacterized protein</fullName>
    </submittedName>
</protein>
<evidence type="ECO:0000313" key="2">
    <source>
        <dbReference type="EMBL" id="PSO08265.1"/>
    </source>
</evidence>
<evidence type="ECO:0000256" key="1">
    <source>
        <dbReference type="SAM" id="MobiDB-lite"/>
    </source>
</evidence>
<sequence>MVVLDCSACGLSEPELRGDILVVPPLPDPVTVVLAVEGWSPTPSLSVEEQVTGMRLWREQACWWVYPNYVPLKKRNAHGYPILELGGGHPAGTPYTPGTLCDVHDPLLATLTMYLGEVKWASLGWLISEPSIRSGRVEWEGEKGEEEKRSGGCAGVVSGRSQVGGRGRKPLCYPEDVYAALYRVAYAFSRGIMLHTLCSPESHVSSLPTEAPQVEPLPAELEQLISPDDAVAVGSTRDPASTQNVGGAP</sequence>
<dbReference type="EMBL" id="NEXF01000113">
    <property type="protein sequence ID" value="PSO08265.1"/>
    <property type="molecule type" value="Genomic_DNA"/>
</dbReference>
<proteinExistence type="predicted"/>
<gene>
    <name evidence="2" type="ORF">B9Q04_06485</name>
</gene>